<comment type="caution">
    <text evidence="6">The sequence shown here is derived from an EMBL/GenBank/DDBJ whole genome shotgun (WGS) entry which is preliminary data.</text>
</comment>
<evidence type="ECO:0000256" key="1">
    <source>
        <dbReference type="ARBA" id="ARBA00022490"/>
    </source>
</evidence>
<dbReference type="RefSeq" id="WP_281094433.1">
    <property type="nucleotide sequence ID" value="NZ_JARYZI010000006.1"/>
</dbReference>
<dbReference type="PANTHER" id="PTHR39190:SF1">
    <property type="entry name" value="FLAGELLAR ASSEMBLY FACTOR FLIW"/>
    <property type="match status" value="1"/>
</dbReference>
<comment type="similarity">
    <text evidence="5">Belongs to the FliW family.</text>
</comment>
<dbReference type="EMBL" id="JARYZI010000006">
    <property type="protein sequence ID" value="MDH8678582.1"/>
    <property type="molecule type" value="Genomic_DNA"/>
</dbReference>
<dbReference type="Gene3D" id="2.30.290.10">
    <property type="entry name" value="BH3618-like"/>
    <property type="match status" value="1"/>
</dbReference>
<evidence type="ECO:0000256" key="3">
    <source>
        <dbReference type="ARBA" id="ARBA00022845"/>
    </source>
</evidence>
<comment type="function">
    <text evidence="5">Acts as an anti-CsrA protein, binds CsrA and prevents it from repressing translation of its target genes, one of which is flagellin. Binds to flagellin and participates in the assembly of the flagellum.</text>
</comment>
<dbReference type="PANTHER" id="PTHR39190">
    <property type="entry name" value="FLAGELLAR ASSEMBLY FACTOR FLIW"/>
    <property type="match status" value="1"/>
</dbReference>
<evidence type="ECO:0000313" key="6">
    <source>
        <dbReference type="EMBL" id="MDH8678582.1"/>
    </source>
</evidence>
<proteinExistence type="inferred from homology"/>
<reference evidence="6 7" key="1">
    <citation type="submission" date="2023-04" db="EMBL/GenBank/DDBJ databases">
        <title>Fusibacter bizertensis strain WBS, isolated from littoral bottom sediments of the Arctic seas - biochemical and genomic analysis.</title>
        <authorList>
            <person name="Brioukhanov A.L."/>
        </authorList>
    </citation>
    <scope>NUCLEOTIDE SEQUENCE [LARGE SCALE GENOMIC DNA]</scope>
    <source>
        <strain evidence="6 7">WBS</strain>
    </source>
</reference>
<gene>
    <name evidence="5 6" type="primary">fliW</name>
    <name evidence="6" type="ORF">QE109_10515</name>
</gene>
<dbReference type="SUPFAM" id="SSF141457">
    <property type="entry name" value="BH3618-like"/>
    <property type="match status" value="1"/>
</dbReference>
<protein>
    <recommendedName>
        <fullName evidence="5">Flagellar assembly factor FliW</fullName>
    </recommendedName>
</protein>
<evidence type="ECO:0000256" key="5">
    <source>
        <dbReference type="HAMAP-Rule" id="MF_01185"/>
    </source>
</evidence>
<keyword evidence="7" id="KW-1185">Reference proteome</keyword>
<comment type="subunit">
    <text evidence="5">Interacts with translational regulator CsrA and flagellin(s).</text>
</comment>
<accession>A0ABT6NDV2</accession>
<sequence length="148" mass="16716">MEISTTQFGIVEYESSDVITFSQGIPGFEDQQSFIIIPSGDNEFPFNMLQSTQTDSLAFIVTDPFLFVDNYDFELSQSDASFLKISDEGDLEDIIALSIVTIPENVEDTTINIMAPLMINNKEKIGKQILLNEYDEVKYAIFKKTSEE</sequence>
<dbReference type="Proteomes" id="UP001158045">
    <property type="component" value="Unassembled WGS sequence"/>
</dbReference>
<comment type="subcellular location">
    <subcellularLocation>
        <location evidence="5">Cytoplasm</location>
    </subcellularLocation>
</comment>
<dbReference type="InterPro" id="IPR003775">
    <property type="entry name" value="Flagellar_assembly_factor_FliW"/>
</dbReference>
<dbReference type="Pfam" id="PF02623">
    <property type="entry name" value="FliW"/>
    <property type="match status" value="1"/>
</dbReference>
<dbReference type="HAMAP" id="MF_01185">
    <property type="entry name" value="FliW"/>
    <property type="match status" value="1"/>
</dbReference>
<evidence type="ECO:0000256" key="4">
    <source>
        <dbReference type="ARBA" id="ARBA00023186"/>
    </source>
</evidence>
<organism evidence="6 7">
    <name type="scientific">Fusibacter bizertensis</name>
    <dbReference type="NCBI Taxonomy" id="1488331"/>
    <lineage>
        <taxon>Bacteria</taxon>
        <taxon>Bacillati</taxon>
        <taxon>Bacillota</taxon>
        <taxon>Clostridia</taxon>
        <taxon>Eubacteriales</taxon>
        <taxon>Eubacteriales Family XII. Incertae Sedis</taxon>
        <taxon>Fusibacter</taxon>
    </lineage>
</organism>
<keyword evidence="2 5" id="KW-1005">Bacterial flagellum biogenesis</keyword>
<evidence type="ECO:0000256" key="2">
    <source>
        <dbReference type="ARBA" id="ARBA00022795"/>
    </source>
</evidence>
<dbReference type="InterPro" id="IPR024046">
    <property type="entry name" value="Flagellar_assmbl_FliW_dom_sf"/>
</dbReference>
<keyword evidence="6" id="KW-0282">Flagellum</keyword>
<keyword evidence="6" id="KW-0969">Cilium</keyword>
<keyword evidence="6" id="KW-0966">Cell projection</keyword>
<name>A0ABT6NDV2_9FIRM</name>
<keyword evidence="1 5" id="KW-0963">Cytoplasm</keyword>
<keyword evidence="4 5" id="KW-0143">Chaperone</keyword>
<evidence type="ECO:0000313" key="7">
    <source>
        <dbReference type="Proteomes" id="UP001158045"/>
    </source>
</evidence>
<keyword evidence="3 5" id="KW-0810">Translation regulation</keyword>